<sequence>MILVTGGLGFIGLNTARALLEAGESCVLTRRRTARQPEFLRTELGGRAFIEPLDVTDPDALLELGKRYPINGIIHLAGSSGAGPDLIDDLKSHVDGLLAVLRAAREWRVPRVSVASTIGVYVGVTGVPWREDARLPMTAFHPIETMKKTAELLGGLVAGPSGIEVVSLRIGAIWGPFGRPDSRFMAAPRMVNAAFAGEPVRFTPPRYARDGIDLCYARDCGRAIALVQTAPKLNHRVYNVGTGRMTSNEEVAEAVRAVIPDADIELAPGHDPAGPAGDQYLDIERLRSDTGYRPEYGAERAVRDYVDWLRESAGAQPAR</sequence>
<dbReference type="EMBL" id="BAABJQ010000035">
    <property type="protein sequence ID" value="GAA5199016.1"/>
    <property type="molecule type" value="Genomic_DNA"/>
</dbReference>
<dbReference type="InterPro" id="IPR036291">
    <property type="entry name" value="NAD(P)-bd_dom_sf"/>
</dbReference>
<comment type="similarity">
    <text evidence="1">Belongs to the NAD(P)-dependent epimerase/dehydratase family.</text>
</comment>
<accession>A0ABP9SQS6</accession>
<dbReference type="Gene3D" id="3.40.50.720">
    <property type="entry name" value="NAD(P)-binding Rossmann-like Domain"/>
    <property type="match status" value="1"/>
</dbReference>
<keyword evidence="4" id="KW-1185">Reference proteome</keyword>
<proteinExistence type="inferred from homology"/>
<evidence type="ECO:0000256" key="1">
    <source>
        <dbReference type="ARBA" id="ARBA00007637"/>
    </source>
</evidence>
<dbReference type="SUPFAM" id="SSF51735">
    <property type="entry name" value="NAD(P)-binding Rossmann-fold domains"/>
    <property type="match status" value="1"/>
</dbReference>
<dbReference type="InterPro" id="IPR001509">
    <property type="entry name" value="Epimerase_deHydtase"/>
</dbReference>
<dbReference type="PANTHER" id="PTHR43000">
    <property type="entry name" value="DTDP-D-GLUCOSE 4,6-DEHYDRATASE-RELATED"/>
    <property type="match status" value="1"/>
</dbReference>
<comment type="caution">
    <text evidence="3">The sequence shown here is derived from an EMBL/GenBank/DDBJ whole genome shotgun (WGS) entry which is preliminary data.</text>
</comment>
<organism evidence="3 4">
    <name type="scientific">Rugosimonospora acidiphila</name>
    <dbReference type="NCBI Taxonomy" id="556531"/>
    <lineage>
        <taxon>Bacteria</taxon>
        <taxon>Bacillati</taxon>
        <taxon>Actinomycetota</taxon>
        <taxon>Actinomycetes</taxon>
        <taxon>Micromonosporales</taxon>
        <taxon>Micromonosporaceae</taxon>
        <taxon>Rugosimonospora</taxon>
    </lineage>
</organism>
<feature type="domain" description="NAD-dependent epimerase/dehydratase" evidence="2">
    <location>
        <begin position="2"/>
        <end position="241"/>
    </location>
</feature>
<dbReference type="Proteomes" id="UP001501570">
    <property type="component" value="Unassembled WGS sequence"/>
</dbReference>
<name>A0ABP9SQS6_9ACTN</name>
<protein>
    <submittedName>
        <fullName evidence="3">NAD(P)-dependent oxidoreductase</fullName>
    </submittedName>
</protein>
<dbReference type="Pfam" id="PF01370">
    <property type="entry name" value="Epimerase"/>
    <property type="match status" value="1"/>
</dbReference>
<evidence type="ECO:0000313" key="4">
    <source>
        <dbReference type="Proteomes" id="UP001501570"/>
    </source>
</evidence>
<reference evidence="4" key="1">
    <citation type="journal article" date="2019" name="Int. J. Syst. Evol. Microbiol.">
        <title>The Global Catalogue of Microorganisms (GCM) 10K type strain sequencing project: providing services to taxonomists for standard genome sequencing and annotation.</title>
        <authorList>
            <consortium name="The Broad Institute Genomics Platform"/>
            <consortium name="The Broad Institute Genome Sequencing Center for Infectious Disease"/>
            <person name="Wu L."/>
            <person name="Ma J."/>
        </authorList>
    </citation>
    <scope>NUCLEOTIDE SEQUENCE [LARGE SCALE GENOMIC DNA]</scope>
    <source>
        <strain evidence="4">JCM 18304</strain>
    </source>
</reference>
<evidence type="ECO:0000259" key="2">
    <source>
        <dbReference type="Pfam" id="PF01370"/>
    </source>
</evidence>
<dbReference type="RefSeq" id="WP_345637740.1">
    <property type="nucleotide sequence ID" value="NZ_BAABJQ010000035.1"/>
</dbReference>
<gene>
    <name evidence="3" type="ORF">GCM10023322_73690</name>
</gene>
<evidence type="ECO:0000313" key="3">
    <source>
        <dbReference type="EMBL" id="GAA5199016.1"/>
    </source>
</evidence>